<keyword evidence="7" id="KW-1185">Reference proteome</keyword>
<keyword evidence="5" id="KW-0233">DNA recombination</keyword>
<protein>
    <submittedName>
        <fullName evidence="6">Uncharacterized protein</fullName>
    </submittedName>
</protein>
<evidence type="ECO:0000256" key="2">
    <source>
        <dbReference type="ARBA" id="ARBA00010961"/>
    </source>
</evidence>
<comment type="caution">
    <text evidence="6">The sequence shown here is derived from an EMBL/GenBank/DDBJ whole genome shotgun (WGS) entry which is preliminary data.</text>
</comment>
<dbReference type="GO" id="GO:0004803">
    <property type="term" value="F:transposase activity"/>
    <property type="evidence" value="ECO:0007669"/>
    <property type="project" value="InterPro"/>
</dbReference>
<evidence type="ECO:0000256" key="5">
    <source>
        <dbReference type="ARBA" id="ARBA00023172"/>
    </source>
</evidence>
<dbReference type="GO" id="GO:0003677">
    <property type="term" value="F:DNA binding"/>
    <property type="evidence" value="ECO:0007669"/>
    <property type="project" value="UniProtKB-KW"/>
</dbReference>
<evidence type="ECO:0000256" key="4">
    <source>
        <dbReference type="ARBA" id="ARBA00023125"/>
    </source>
</evidence>
<evidence type="ECO:0000256" key="1">
    <source>
        <dbReference type="ARBA" id="ARBA00002190"/>
    </source>
</evidence>
<evidence type="ECO:0000256" key="3">
    <source>
        <dbReference type="ARBA" id="ARBA00022578"/>
    </source>
</evidence>
<organism evidence="6 7">
    <name type="scientific">Anaerococcus porci</name>
    <dbReference type="NCBI Taxonomy" id="2652269"/>
    <lineage>
        <taxon>Bacteria</taxon>
        <taxon>Bacillati</taxon>
        <taxon>Bacillota</taxon>
        <taxon>Tissierellia</taxon>
        <taxon>Tissierellales</taxon>
        <taxon>Peptoniphilaceae</taxon>
        <taxon>Anaerococcus</taxon>
    </lineage>
</organism>
<reference evidence="6 7" key="1">
    <citation type="submission" date="2019-08" db="EMBL/GenBank/DDBJ databases">
        <title>In-depth cultivation of the pig gut microbiome towards novel bacterial diversity and tailored functional studies.</title>
        <authorList>
            <person name="Wylensek D."/>
            <person name="Hitch T.C.A."/>
            <person name="Clavel T."/>
        </authorList>
    </citation>
    <scope>NUCLEOTIDE SEQUENCE [LARGE SCALE GENOMIC DNA]</scope>
    <source>
        <strain evidence="6 7">WCA-380-WT-2B</strain>
    </source>
</reference>
<accession>A0A6N7VCC1</accession>
<dbReference type="InterPro" id="IPR001207">
    <property type="entry name" value="Transposase_mutator"/>
</dbReference>
<comment type="function">
    <text evidence="1">Required for the transposition of the insertion element.</text>
</comment>
<keyword evidence="4" id="KW-0238">DNA-binding</keyword>
<comment type="similarity">
    <text evidence="2">Belongs to the transposase mutator family.</text>
</comment>
<dbReference type="EMBL" id="VULQ01000001">
    <property type="protein sequence ID" value="MSS77055.1"/>
    <property type="molecule type" value="Genomic_DNA"/>
</dbReference>
<dbReference type="Proteomes" id="UP000441925">
    <property type="component" value="Unassembled WGS sequence"/>
</dbReference>
<proteinExistence type="inferred from homology"/>
<sequence length="49" mass="5613">MFISRTLCITIGHVSTKKVSKVIENMYTKTYSKSFISTLSKNLDKEVKL</sequence>
<dbReference type="GO" id="GO:0006313">
    <property type="term" value="P:DNA transposition"/>
    <property type="evidence" value="ECO:0007669"/>
    <property type="project" value="InterPro"/>
</dbReference>
<dbReference type="AlphaFoldDB" id="A0A6N7VCC1"/>
<gene>
    <name evidence="6" type="ORF">FYJ26_01165</name>
</gene>
<keyword evidence="3" id="KW-0815">Transposition</keyword>
<dbReference type="Pfam" id="PF00872">
    <property type="entry name" value="Transposase_mut"/>
    <property type="match status" value="1"/>
</dbReference>
<evidence type="ECO:0000313" key="6">
    <source>
        <dbReference type="EMBL" id="MSS77055.1"/>
    </source>
</evidence>
<name>A0A6N7VCC1_9FIRM</name>
<evidence type="ECO:0000313" key="7">
    <source>
        <dbReference type="Proteomes" id="UP000441925"/>
    </source>
</evidence>